<protein>
    <submittedName>
        <fullName evidence="1">Uncharacterized protein</fullName>
    </submittedName>
</protein>
<dbReference type="EMBL" id="PCQL01000005">
    <property type="protein sequence ID" value="PRC21047.1"/>
    <property type="molecule type" value="Genomic_DNA"/>
</dbReference>
<proteinExistence type="predicted"/>
<name>A0A2S9EWQ6_9PSED</name>
<reference evidence="1 2" key="1">
    <citation type="submission" date="2017-09" db="EMBL/GenBank/DDBJ databases">
        <title>Genomic, metabolic, and phenotypic characteristics of bacterial isolates from the natural microbiome of the model nematode Caenorhabditis elegans.</title>
        <authorList>
            <person name="Zimmermann J."/>
            <person name="Obeng N."/>
            <person name="Yang W."/>
            <person name="Obeng O."/>
            <person name="Kissoyan K."/>
            <person name="Pees B."/>
            <person name="Dirksen P."/>
            <person name="Hoppner M."/>
            <person name="Franke A."/>
            <person name="Rosenstiel P."/>
            <person name="Leippe M."/>
            <person name="Dierking K."/>
            <person name="Kaleta C."/>
            <person name="Schulenburg H."/>
        </authorList>
    </citation>
    <scope>NUCLEOTIDE SEQUENCE [LARGE SCALE GENOMIC DNA]</scope>
    <source>
        <strain evidence="1 2">MYb117</strain>
    </source>
</reference>
<evidence type="ECO:0000313" key="2">
    <source>
        <dbReference type="Proteomes" id="UP000238045"/>
    </source>
</evidence>
<sequence length="66" mass="7675">MRGPDQRDFTSEINVLRRRKHKATAPMALLHYELYAENAVIPFSLSLPVSRYTASLAPFRWSFPPR</sequence>
<comment type="caution">
    <text evidence="1">The sequence shown here is derived from an EMBL/GenBank/DDBJ whole genome shotgun (WGS) entry which is preliminary data.</text>
</comment>
<organism evidence="1 2">
    <name type="scientific">Pseudomonas poae</name>
    <dbReference type="NCBI Taxonomy" id="200451"/>
    <lineage>
        <taxon>Bacteria</taxon>
        <taxon>Pseudomonadati</taxon>
        <taxon>Pseudomonadota</taxon>
        <taxon>Gammaproteobacteria</taxon>
        <taxon>Pseudomonadales</taxon>
        <taxon>Pseudomonadaceae</taxon>
        <taxon>Pseudomonas</taxon>
    </lineage>
</organism>
<dbReference type="Proteomes" id="UP000238045">
    <property type="component" value="Unassembled WGS sequence"/>
</dbReference>
<accession>A0A2S9EWQ6</accession>
<dbReference type="AlphaFoldDB" id="A0A2S9EWQ6"/>
<evidence type="ECO:0000313" key="1">
    <source>
        <dbReference type="EMBL" id="PRC21047.1"/>
    </source>
</evidence>
<gene>
    <name evidence="1" type="ORF">CQZ99_06790</name>
</gene>
<keyword evidence="2" id="KW-1185">Reference proteome</keyword>